<dbReference type="EMBL" id="BBYR01000151">
    <property type="protein sequence ID" value="GAP39057.1"/>
    <property type="molecule type" value="Genomic_DNA"/>
</dbReference>
<name>A0A0K8P8T3_PISS1</name>
<dbReference type="InterPro" id="IPR018060">
    <property type="entry name" value="HTH_AraC"/>
</dbReference>
<dbReference type="InterPro" id="IPR020449">
    <property type="entry name" value="Tscrpt_reg_AraC-type_HTH"/>
</dbReference>
<evidence type="ECO:0000313" key="5">
    <source>
        <dbReference type="EMBL" id="GAP39057.1"/>
    </source>
</evidence>
<evidence type="ECO:0000259" key="4">
    <source>
        <dbReference type="PROSITE" id="PS01124"/>
    </source>
</evidence>
<dbReference type="PRINTS" id="PR00032">
    <property type="entry name" value="HTHARAC"/>
</dbReference>
<dbReference type="SUPFAM" id="SSF46689">
    <property type="entry name" value="Homeodomain-like"/>
    <property type="match status" value="1"/>
</dbReference>
<protein>
    <recommendedName>
        <fullName evidence="4">HTH araC/xylS-type domain-containing protein</fullName>
    </recommendedName>
</protein>
<organism evidence="5 6">
    <name type="scientific">Piscinibacter sakaiensis</name>
    <name type="common">Ideonella sakaiensis</name>
    <dbReference type="NCBI Taxonomy" id="1547922"/>
    <lineage>
        <taxon>Bacteria</taxon>
        <taxon>Pseudomonadati</taxon>
        <taxon>Pseudomonadota</taxon>
        <taxon>Betaproteobacteria</taxon>
        <taxon>Burkholderiales</taxon>
        <taxon>Sphaerotilaceae</taxon>
        <taxon>Piscinibacter</taxon>
    </lineage>
</organism>
<dbReference type="Proteomes" id="UP000037660">
    <property type="component" value="Unassembled WGS sequence"/>
</dbReference>
<reference evidence="6" key="1">
    <citation type="submission" date="2015-07" db="EMBL/GenBank/DDBJ databases">
        <title>Discovery of a poly(ethylene terephthalate assimilation.</title>
        <authorList>
            <person name="Yoshida S."/>
            <person name="Hiraga K."/>
            <person name="Takehana T."/>
            <person name="Taniguchi I."/>
            <person name="Yamaji H."/>
            <person name="Maeda Y."/>
            <person name="Toyohara K."/>
            <person name="Miyamoto K."/>
            <person name="Kimura Y."/>
            <person name="Oda K."/>
        </authorList>
    </citation>
    <scope>NUCLEOTIDE SEQUENCE [LARGE SCALE GENOMIC DNA]</scope>
    <source>
        <strain evidence="6">NBRC 110686 / TISTR 2288 / 201-F6</strain>
    </source>
</reference>
<proteinExistence type="predicted"/>
<dbReference type="Pfam" id="PF12833">
    <property type="entry name" value="HTH_18"/>
    <property type="match status" value="1"/>
</dbReference>
<gene>
    <name evidence="5" type="ORF">ISF6_0770</name>
</gene>
<keyword evidence="6" id="KW-1185">Reference proteome</keyword>
<dbReference type="InterPro" id="IPR009057">
    <property type="entry name" value="Homeodomain-like_sf"/>
</dbReference>
<dbReference type="Gene3D" id="1.10.10.60">
    <property type="entry name" value="Homeodomain-like"/>
    <property type="match status" value="1"/>
</dbReference>
<accession>A0A0K8P8T3</accession>
<dbReference type="AlphaFoldDB" id="A0A0K8P8T3"/>
<feature type="domain" description="HTH araC/xylS-type" evidence="4">
    <location>
        <begin position="1"/>
        <end position="44"/>
    </location>
</feature>
<sequence>MLDLLPTGRSLTEVAHAAGFGDSPQFSRTFLRWYGLSPSNSRNAKFMRVVRRSRYNAGKDADGSTGSGAT</sequence>
<evidence type="ECO:0000313" key="6">
    <source>
        <dbReference type="Proteomes" id="UP000037660"/>
    </source>
</evidence>
<reference evidence="5 6" key="2">
    <citation type="journal article" date="2016" name="Science">
        <title>A bacterium that degrades and assimilates poly(ethylene terephthalate).</title>
        <authorList>
            <person name="Yoshida S."/>
            <person name="Hiraga K."/>
            <person name="Takehana T."/>
            <person name="Taniguchi I."/>
            <person name="Yamaji H."/>
            <person name="Maeda Y."/>
            <person name="Toyohara K."/>
            <person name="Miyamoto K."/>
            <person name="Kimura Y."/>
            <person name="Oda K."/>
        </authorList>
    </citation>
    <scope>NUCLEOTIDE SEQUENCE [LARGE SCALE GENOMIC DNA]</scope>
    <source>
        <strain evidence="6">NBRC 110686 / TISTR 2288 / 201-F6</strain>
    </source>
</reference>
<evidence type="ECO:0000256" key="3">
    <source>
        <dbReference type="ARBA" id="ARBA00023163"/>
    </source>
</evidence>
<dbReference type="GO" id="GO:0043565">
    <property type="term" value="F:sequence-specific DNA binding"/>
    <property type="evidence" value="ECO:0007669"/>
    <property type="project" value="InterPro"/>
</dbReference>
<dbReference type="PROSITE" id="PS01124">
    <property type="entry name" value="HTH_ARAC_FAMILY_2"/>
    <property type="match status" value="1"/>
</dbReference>
<keyword evidence="2" id="KW-0238">DNA-binding</keyword>
<keyword evidence="3" id="KW-0804">Transcription</keyword>
<evidence type="ECO:0000256" key="2">
    <source>
        <dbReference type="ARBA" id="ARBA00023125"/>
    </source>
</evidence>
<comment type="caution">
    <text evidence="5">The sequence shown here is derived from an EMBL/GenBank/DDBJ whole genome shotgun (WGS) entry which is preliminary data.</text>
</comment>
<evidence type="ECO:0000256" key="1">
    <source>
        <dbReference type="ARBA" id="ARBA00023015"/>
    </source>
</evidence>
<keyword evidence="1" id="KW-0805">Transcription regulation</keyword>
<dbReference type="GO" id="GO:0003700">
    <property type="term" value="F:DNA-binding transcription factor activity"/>
    <property type="evidence" value="ECO:0007669"/>
    <property type="project" value="InterPro"/>
</dbReference>